<dbReference type="CDD" id="cd06261">
    <property type="entry name" value="TM_PBP2"/>
    <property type="match status" value="1"/>
</dbReference>
<feature type="transmembrane region" description="Helical" evidence="5">
    <location>
        <begin position="215"/>
        <end position="233"/>
    </location>
</feature>
<evidence type="ECO:0000256" key="1">
    <source>
        <dbReference type="ARBA" id="ARBA00004651"/>
    </source>
</evidence>
<dbReference type="Gene3D" id="1.10.3720.10">
    <property type="entry name" value="MetI-like"/>
    <property type="match status" value="1"/>
</dbReference>
<dbReference type="HOGENOM" id="CLU_033621_2_2_7"/>
<name>Q1MPJ3_LAWIP</name>
<dbReference type="EMBL" id="AM180252">
    <property type="protein sequence ID" value="CAJ55084.1"/>
    <property type="molecule type" value="Genomic_DNA"/>
</dbReference>
<dbReference type="InterPro" id="IPR035906">
    <property type="entry name" value="MetI-like_sf"/>
</dbReference>
<evidence type="ECO:0000256" key="4">
    <source>
        <dbReference type="ARBA" id="ARBA00023136"/>
    </source>
</evidence>
<dbReference type="PANTHER" id="PTHR43470">
    <property type="entry name" value="PHOSPHATE TRANSPORT SYSTEM PERMEASE PROTEIN PSTA-RELATED"/>
    <property type="match status" value="1"/>
</dbReference>
<evidence type="ECO:0000256" key="2">
    <source>
        <dbReference type="ARBA" id="ARBA00022692"/>
    </source>
</evidence>
<dbReference type="Proteomes" id="UP000002430">
    <property type="component" value="Chromosome"/>
</dbReference>
<gene>
    <name evidence="7" type="primary">pstA</name>
    <name evidence="7" type="ordered locus">LI1030</name>
</gene>
<feature type="transmembrane region" description="Helical" evidence="5">
    <location>
        <begin position="261"/>
        <end position="281"/>
    </location>
</feature>
<keyword evidence="5" id="KW-0813">Transport</keyword>
<dbReference type="KEGG" id="lip:LI1030"/>
<accession>Q1MPJ3</accession>
<dbReference type="GO" id="GO:0005886">
    <property type="term" value="C:plasma membrane"/>
    <property type="evidence" value="ECO:0007669"/>
    <property type="project" value="UniProtKB-SubCell"/>
</dbReference>
<evidence type="ECO:0000259" key="6">
    <source>
        <dbReference type="PROSITE" id="PS50928"/>
    </source>
</evidence>
<dbReference type="PANTHER" id="PTHR43470:SF3">
    <property type="entry name" value="PHOSPHATE TRANSPORT SYSTEM PERMEASE PROTEIN PSTA-RELATED"/>
    <property type="match status" value="1"/>
</dbReference>
<dbReference type="OrthoDB" id="9807065at2"/>
<evidence type="ECO:0000313" key="7">
    <source>
        <dbReference type="EMBL" id="CAJ55084.1"/>
    </source>
</evidence>
<feature type="transmembrane region" description="Helical" evidence="5">
    <location>
        <begin position="7"/>
        <end position="33"/>
    </location>
</feature>
<feature type="transmembrane region" description="Helical" evidence="5">
    <location>
        <begin position="186"/>
        <end position="208"/>
    </location>
</feature>
<evidence type="ECO:0000256" key="3">
    <source>
        <dbReference type="ARBA" id="ARBA00022989"/>
    </source>
</evidence>
<dbReference type="AlphaFoldDB" id="Q1MPJ3"/>
<dbReference type="GO" id="GO:0055085">
    <property type="term" value="P:transmembrane transport"/>
    <property type="evidence" value="ECO:0007669"/>
    <property type="project" value="InterPro"/>
</dbReference>
<organism evidence="7 8">
    <name type="scientific">Lawsonia intracellularis (strain PHE/MN1-00)</name>
    <dbReference type="NCBI Taxonomy" id="363253"/>
    <lineage>
        <taxon>Bacteria</taxon>
        <taxon>Pseudomonadati</taxon>
        <taxon>Thermodesulfobacteriota</taxon>
        <taxon>Desulfovibrionia</taxon>
        <taxon>Desulfovibrionales</taxon>
        <taxon>Desulfovibrionaceae</taxon>
        <taxon>Lawsonia</taxon>
    </lineage>
</organism>
<dbReference type="Pfam" id="PF00528">
    <property type="entry name" value="BPD_transp_1"/>
    <property type="match status" value="1"/>
</dbReference>
<sequence length="296" mass="32236">MNQVFLFLFSLLASFSVVIIMVVICFFIAFLIWNGLPTLNIAIFFGNVPPLRALLGLEPVWDGIWPAVLGTLELIGITLSLAIIPGIGCGIFLSEYASASQSYYIRWLVDILSGIPSIVMGLFGFLLIIFLRHTIWPEANTCLLLAGGCLALLVLPTIIVTSQEAFSAVSNELYLSATALGFTKEQFIWFIKLPAASRGLWGGVLLAISRSAEDTAVILLTGVVANAGLPSGLGSKFEALPFIIYYTATQYQTQQELSQGFGAIIVLLFLIVSLFCIARLIGSKIYRFSYREGKCL</sequence>
<keyword evidence="4 5" id="KW-0472">Membrane</keyword>
<evidence type="ECO:0000313" key="8">
    <source>
        <dbReference type="Proteomes" id="UP000002430"/>
    </source>
</evidence>
<protein>
    <submittedName>
        <fullName evidence="7">Phosphate ABC transporter, permease protein</fullName>
    </submittedName>
</protein>
<feature type="domain" description="ABC transmembrane type-1" evidence="6">
    <location>
        <begin position="68"/>
        <end position="276"/>
    </location>
</feature>
<comment type="subcellular location">
    <subcellularLocation>
        <location evidence="1 5">Cell membrane</location>
        <topology evidence="1 5">Multi-pass membrane protein</topology>
    </subcellularLocation>
</comment>
<keyword evidence="3 5" id="KW-1133">Transmembrane helix</keyword>
<dbReference type="PROSITE" id="PS50928">
    <property type="entry name" value="ABC_TM1"/>
    <property type="match status" value="1"/>
</dbReference>
<dbReference type="SMR" id="Q1MPJ3"/>
<evidence type="ECO:0000256" key="5">
    <source>
        <dbReference type="RuleBase" id="RU363032"/>
    </source>
</evidence>
<keyword evidence="8" id="KW-1185">Reference proteome</keyword>
<dbReference type="eggNOG" id="COG0581">
    <property type="taxonomic scope" value="Bacteria"/>
</dbReference>
<feature type="transmembrane region" description="Helical" evidence="5">
    <location>
        <begin position="143"/>
        <end position="166"/>
    </location>
</feature>
<dbReference type="InterPro" id="IPR000515">
    <property type="entry name" value="MetI-like"/>
</dbReference>
<feature type="transmembrane region" description="Helical" evidence="5">
    <location>
        <begin position="105"/>
        <end position="131"/>
    </location>
</feature>
<proteinExistence type="inferred from homology"/>
<keyword evidence="2 5" id="KW-0812">Transmembrane</keyword>
<dbReference type="STRING" id="363253.LI1030"/>
<feature type="transmembrane region" description="Helical" evidence="5">
    <location>
        <begin position="67"/>
        <end position="93"/>
    </location>
</feature>
<dbReference type="SUPFAM" id="SSF161098">
    <property type="entry name" value="MetI-like"/>
    <property type="match status" value="1"/>
</dbReference>
<dbReference type="RefSeq" id="WP_011527113.1">
    <property type="nucleotide sequence ID" value="NC_008011.1"/>
</dbReference>
<comment type="similarity">
    <text evidence="5">Belongs to the binding-protein-dependent transport system permease family.</text>
</comment>
<reference evidence="7 8" key="1">
    <citation type="submission" date="2005-11" db="EMBL/GenBank/DDBJ databases">
        <title>The complete genome sequence of Lawsonia intracellularis: the causative agent of proliferative enteropathy.</title>
        <authorList>
            <person name="Kaur K."/>
            <person name="Zhang Q."/>
            <person name="Beckler D."/>
            <person name="Munir S."/>
            <person name="Li L."/>
            <person name="Kinsley K."/>
            <person name="Herron L."/>
            <person name="Peterson A."/>
            <person name="May B."/>
            <person name="Singh S."/>
            <person name="Gebhart C."/>
            <person name="Kapur V."/>
        </authorList>
    </citation>
    <scope>NUCLEOTIDE SEQUENCE [LARGE SCALE GENOMIC DNA]</scope>
    <source>
        <strain evidence="7 8">PHE/MN1-00</strain>
    </source>
</reference>